<evidence type="ECO:0000256" key="3">
    <source>
        <dbReference type="ARBA" id="ARBA00022777"/>
    </source>
</evidence>
<accession>A0A8C3BIH2</accession>
<dbReference type="Gene3D" id="1.10.510.10">
    <property type="entry name" value="Transferase(Phosphotransferase) domain 1"/>
    <property type="match status" value="1"/>
</dbReference>
<protein>
    <submittedName>
        <fullName evidence="6">PDZ binding kinase</fullName>
    </submittedName>
</protein>
<dbReference type="Ensembl" id="ENSCMMT00000006244.1">
    <property type="protein sequence ID" value="ENSCMMP00000005623.1"/>
    <property type="gene ID" value="ENSCMMG00000003530.1"/>
</dbReference>
<dbReference type="PANTHER" id="PTHR43289">
    <property type="entry name" value="MITOGEN-ACTIVATED PROTEIN KINASE KINASE KINASE 20-RELATED"/>
    <property type="match status" value="1"/>
</dbReference>
<evidence type="ECO:0000256" key="1">
    <source>
        <dbReference type="ARBA" id="ARBA00022679"/>
    </source>
</evidence>
<sequence length="295" mass="32712">CWWPCTSVTIPASPFMQKLGYGTGVNVYLMKRSPRGLSRSPWAVKKINPKCSRTQQSLYQQRLNDEAKILKGLQHPNIVGYRAFTEATDGSMCLAMEYGGEKSLSDLIEERNAARLGFIPKAIVPYLHNDKKLLHGDIKSSNVVVKGDFEAVKICDVGVSLPLDENMMVSDPQGSYVGTEPWKPKEALQDEGVITDKADIFAFGLTLWEMMTLAVPHLNLGGGTDDEDESFDEDDFDEEAYYAALGTRPALNVEELDPSYQRMIELFSICTSEEPQKRPSAARIVAALEASLPPQ</sequence>
<dbReference type="GO" id="GO:0004674">
    <property type="term" value="F:protein serine/threonine kinase activity"/>
    <property type="evidence" value="ECO:0007669"/>
    <property type="project" value="InterPro"/>
</dbReference>
<dbReference type="PIRSF" id="PIRSF000654">
    <property type="entry name" value="Integrin-linked_kinase"/>
    <property type="match status" value="1"/>
</dbReference>
<dbReference type="Pfam" id="PF00069">
    <property type="entry name" value="Pkinase"/>
    <property type="match status" value="1"/>
</dbReference>
<dbReference type="PROSITE" id="PS00108">
    <property type="entry name" value="PROTEIN_KINASE_ST"/>
    <property type="match status" value="1"/>
</dbReference>
<dbReference type="InterPro" id="IPR011009">
    <property type="entry name" value="Kinase-like_dom_sf"/>
</dbReference>
<keyword evidence="3" id="KW-0418">Kinase</keyword>
<evidence type="ECO:0000259" key="5">
    <source>
        <dbReference type="PROSITE" id="PS50011"/>
    </source>
</evidence>
<dbReference type="InterPro" id="IPR000719">
    <property type="entry name" value="Prot_kinase_dom"/>
</dbReference>
<proteinExistence type="predicted"/>
<evidence type="ECO:0000256" key="4">
    <source>
        <dbReference type="ARBA" id="ARBA00022840"/>
    </source>
</evidence>
<dbReference type="Gene3D" id="3.30.200.20">
    <property type="entry name" value="Phosphorylase Kinase, domain 1"/>
    <property type="match status" value="1"/>
</dbReference>
<dbReference type="PANTHER" id="PTHR43289:SF14">
    <property type="entry name" value="LYMPHOKINE-ACTIVATED KILLER T-CELL-ORIGINATED PROTEIN KINASE"/>
    <property type="match status" value="1"/>
</dbReference>
<reference evidence="6" key="2">
    <citation type="submission" date="2025-08" db="UniProtKB">
        <authorList>
            <consortium name="Ensembl"/>
        </authorList>
    </citation>
    <scope>IDENTIFICATION</scope>
</reference>
<keyword evidence="2" id="KW-0547">Nucleotide-binding</keyword>
<dbReference type="InterPro" id="IPR008271">
    <property type="entry name" value="Ser/Thr_kinase_AS"/>
</dbReference>
<evidence type="ECO:0000313" key="7">
    <source>
        <dbReference type="Proteomes" id="UP000694556"/>
    </source>
</evidence>
<organism evidence="6 7">
    <name type="scientific">Cairina moschata</name>
    <name type="common">Muscovy duck</name>
    <dbReference type="NCBI Taxonomy" id="8855"/>
    <lineage>
        <taxon>Eukaryota</taxon>
        <taxon>Metazoa</taxon>
        <taxon>Chordata</taxon>
        <taxon>Craniata</taxon>
        <taxon>Vertebrata</taxon>
        <taxon>Euteleostomi</taxon>
        <taxon>Archelosauria</taxon>
        <taxon>Archosauria</taxon>
        <taxon>Dinosauria</taxon>
        <taxon>Saurischia</taxon>
        <taxon>Theropoda</taxon>
        <taxon>Coelurosauria</taxon>
        <taxon>Aves</taxon>
        <taxon>Neognathae</taxon>
        <taxon>Galloanserae</taxon>
        <taxon>Anseriformes</taxon>
        <taxon>Anatidae</taxon>
        <taxon>Anatinae</taxon>
        <taxon>Cairina</taxon>
    </lineage>
</organism>
<keyword evidence="1" id="KW-0808">Transferase</keyword>
<keyword evidence="7" id="KW-1185">Reference proteome</keyword>
<keyword evidence="4" id="KW-0067">ATP-binding</keyword>
<dbReference type="SMART" id="SM00220">
    <property type="entry name" value="S_TKc"/>
    <property type="match status" value="1"/>
</dbReference>
<feature type="domain" description="Protein kinase" evidence="5">
    <location>
        <begin position="13"/>
        <end position="292"/>
    </location>
</feature>
<dbReference type="SUPFAM" id="SSF56112">
    <property type="entry name" value="Protein kinase-like (PK-like)"/>
    <property type="match status" value="1"/>
</dbReference>
<dbReference type="PROSITE" id="PS50011">
    <property type="entry name" value="PROTEIN_KINASE_DOM"/>
    <property type="match status" value="1"/>
</dbReference>
<dbReference type="GO" id="GO:0005524">
    <property type="term" value="F:ATP binding"/>
    <property type="evidence" value="ECO:0007669"/>
    <property type="project" value="UniProtKB-KW"/>
</dbReference>
<dbReference type="AlphaFoldDB" id="A0A8C3BIH2"/>
<name>A0A8C3BIH2_CAIMO</name>
<evidence type="ECO:0000256" key="2">
    <source>
        <dbReference type="ARBA" id="ARBA00022741"/>
    </source>
</evidence>
<evidence type="ECO:0000313" key="6">
    <source>
        <dbReference type="Ensembl" id="ENSCMMP00000005623.1"/>
    </source>
</evidence>
<reference evidence="6" key="1">
    <citation type="submission" date="2018-09" db="EMBL/GenBank/DDBJ databases">
        <title>Common duck and Muscovy duck high density SNP chip.</title>
        <authorList>
            <person name="Vignal A."/>
            <person name="Thebault N."/>
            <person name="Warren W.C."/>
        </authorList>
    </citation>
    <scope>NUCLEOTIDE SEQUENCE [LARGE SCALE GENOMIC DNA]</scope>
</reference>
<dbReference type="CDD" id="cd14001">
    <property type="entry name" value="PKc_TOPK"/>
    <property type="match status" value="1"/>
</dbReference>
<dbReference type="Proteomes" id="UP000694556">
    <property type="component" value="Chromosome 3"/>
</dbReference>
<reference evidence="6" key="3">
    <citation type="submission" date="2025-09" db="UniProtKB">
        <authorList>
            <consortium name="Ensembl"/>
        </authorList>
    </citation>
    <scope>IDENTIFICATION</scope>
</reference>
<dbReference type="InterPro" id="IPR041989">
    <property type="entry name" value="PKc_TOPK"/>
</dbReference>